<dbReference type="InterPro" id="IPR005693">
    <property type="entry name" value="Mce"/>
</dbReference>
<comment type="caution">
    <text evidence="4">The sequence shown here is derived from an EMBL/GenBank/DDBJ whole genome shotgun (WGS) entry which is preliminary data.</text>
</comment>
<reference evidence="4 5" key="1">
    <citation type="submission" date="2019-07" db="EMBL/GenBank/DDBJ databases">
        <title>Rhodococcus cavernicolus sp. nov., isolated from a cave.</title>
        <authorList>
            <person name="Lee S.D."/>
        </authorList>
    </citation>
    <scope>NUCLEOTIDE SEQUENCE [LARGE SCALE GENOMIC DNA]</scope>
    <source>
        <strain evidence="4 5">C1-24</strain>
    </source>
</reference>
<dbReference type="EMBL" id="VLNY01000015">
    <property type="protein sequence ID" value="KAA0019436.1"/>
    <property type="molecule type" value="Genomic_DNA"/>
</dbReference>
<dbReference type="Proteomes" id="UP000322244">
    <property type="component" value="Unassembled WGS sequence"/>
</dbReference>
<dbReference type="Pfam" id="PF02470">
    <property type="entry name" value="MlaD"/>
    <property type="match status" value="1"/>
</dbReference>
<name>A0A5A7S6C4_9NOCA</name>
<sequence>MSIRKPLIGFSLFAILAILVTWVIWSTLQRSVDGDTSNYGATFSDVSGLKVGDDVRMAGVRVGRINDIELDGKNNAKVDFIVQSNQHLYANTKALVRYQNLIGQRYVALAPGAGDAAPLPAGGSIPIEQTEPSFDISVLLGGFEPLFSVLRPEQINDLSETLVQALQGDGVSLGSFITQAAALAATFSQRDAIIGDVITNLSGVLTGLANRSDQLDSLIAQTKTLVGGLYDQGKSLLASTEQVASATTSLVDMVAPIKPAIQNASMTSSDALTMLINHGAQLDRTANEVTPLLTDLARFTGEGAYANAYICALDVSLWGVLLPRGVFPAIGNAVLGNAHSEVCR</sequence>
<evidence type="ECO:0000313" key="5">
    <source>
        <dbReference type="Proteomes" id="UP000322244"/>
    </source>
</evidence>
<evidence type="ECO:0000259" key="2">
    <source>
        <dbReference type="Pfam" id="PF02470"/>
    </source>
</evidence>
<feature type="domain" description="Mammalian cell entry C-terminal" evidence="3">
    <location>
        <begin position="116"/>
        <end position="304"/>
    </location>
</feature>
<dbReference type="Pfam" id="PF11887">
    <property type="entry name" value="Mce4_CUP1"/>
    <property type="match status" value="1"/>
</dbReference>
<keyword evidence="5" id="KW-1185">Reference proteome</keyword>
<dbReference type="PANTHER" id="PTHR33371:SF17">
    <property type="entry name" value="MCE-FAMILY PROTEIN MCE1B"/>
    <property type="match status" value="1"/>
</dbReference>
<dbReference type="PANTHER" id="PTHR33371">
    <property type="entry name" value="INTERMEMBRANE PHOSPHOLIPID TRANSPORT SYSTEM BINDING PROTEIN MLAD-RELATED"/>
    <property type="match status" value="1"/>
</dbReference>
<dbReference type="NCBIfam" id="TIGR00996">
    <property type="entry name" value="Mtu_fam_mce"/>
    <property type="match status" value="1"/>
</dbReference>
<feature type="transmembrane region" description="Helical" evidence="1">
    <location>
        <begin position="7"/>
        <end position="25"/>
    </location>
</feature>
<dbReference type="InterPro" id="IPR024516">
    <property type="entry name" value="Mce_C"/>
</dbReference>
<dbReference type="InterPro" id="IPR003399">
    <property type="entry name" value="Mce/MlaD"/>
</dbReference>
<dbReference type="GO" id="GO:0051701">
    <property type="term" value="P:biological process involved in interaction with host"/>
    <property type="evidence" value="ECO:0007669"/>
    <property type="project" value="TreeGrafter"/>
</dbReference>
<organism evidence="4 5">
    <name type="scientific">Antrihabitans cavernicola</name>
    <dbReference type="NCBI Taxonomy" id="2495913"/>
    <lineage>
        <taxon>Bacteria</taxon>
        <taxon>Bacillati</taxon>
        <taxon>Actinomycetota</taxon>
        <taxon>Actinomycetes</taxon>
        <taxon>Mycobacteriales</taxon>
        <taxon>Nocardiaceae</taxon>
        <taxon>Antrihabitans</taxon>
    </lineage>
</organism>
<evidence type="ECO:0000313" key="4">
    <source>
        <dbReference type="EMBL" id="KAA0019436.1"/>
    </source>
</evidence>
<feature type="domain" description="Mce/MlaD" evidence="2">
    <location>
        <begin position="38"/>
        <end position="112"/>
    </location>
</feature>
<keyword evidence="1" id="KW-1133">Transmembrane helix</keyword>
<dbReference type="RefSeq" id="WP_149432532.1">
    <property type="nucleotide sequence ID" value="NZ_VLNY01000015.1"/>
</dbReference>
<evidence type="ECO:0000259" key="3">
    <source>
        <dbReference type="Pfam" id="PF11887"/>
    </source>
</evidence>
<protein>
    <submittedName>
        <fullName evidence="4">MCE family protein</fullName>
    </submittedName>
</protein>
<dbReference type="AlphaFoldDB" id="A0A5A7S6C4"/>
<dbReference type="InterPro" id="IPR052336">
    <property type="entry name" value="MlaD_Phospholipid_Transporter"/>
</dbReference>
<dbReference type="GO" id="GO:0005576">
    <property type="term" value="C:extracellular region"/>
    <property type="evidence" value="ECO:0007669"/>
    <property type="project" value="TreeGrafter"/>
</dbReference>
<keyword evidence="1" id="KW-0812">Transmembrane</keyword>
<evidence type="ECO:0000256" key="1">
    <source>
        <dbReference type="SAM" id="Phobius"/>
    </source>
</evidence>
<accession>A0A5A7S6C4</accession>
<keyword evidence="1" id="KW-0472">Membrane</keyword>
<proteinExistence type="predicted"/>
<gene>
    <name evidence="4" type="ORF">FOY51_22595</name>
</gene>
<dbReference type="OrthoDB" id="338143at2"/>